<dbReference type="WBParaSite" id="EEL_0000660201-mRNA-1">
    <property type="protein sequence ID" value="EEL_0000660201-mRNA-1"/>
    <property type="gene ID" value="EEL_0000660201"/>
</dbReference>
<protein>
    <submittedName>
        <fullName evidence="3">SPK domain-containing protein</fullName>
    </submittedName>
</protein>
<dbReference type="PANTHER" id="PTHR14095">
    <property type="entry name" value="PHOSPHATASE 2A REGULATORY SUBUNIT-RELATED"/>
    <property type="match status" value="1"/>
</dbReference>
<sequence length="512" mass="58237">MSPKKVNGRISFDEMERLYDEIIANVIRMDMDILIFSNLIKMLKDMISPHSSTYFTLSDLKRSPPLPRYFFNTFINRIKHVTQESCLPDERNFSDWNHFCKSKYEILIADLLDNNEETLVTRILNSLNLAIGEEKITSTIFRMRRHHPRLLKLKITHARKKFRFAEIDIPGIPNYFLAIHDGSIIQDFLTISDFTTSRYGTTKYLQSNKTPNNSHVERASEMAAQHTSADRQKDEKLTFYLEEEDQQNADHQDRQITTVCQQELQDTQITSQEQLTTEISDGISQDFYYQPSPPIAAPLTSPPVALSLRDILLNTRRLIEESIAKDKRCPFSILIYGKTAYKHMFAQTEYEDESSCILEPHSESDYSEDLPPVIFDISSVSSTSDSGISSCDVTLNSSSLSSLRLHSLCSICKAELDWDDSSEGEFAASDHSTTLDSTMDDLVAWDDSFDGEFTATDHSTILESTMDMDDLDLEDMPDFSVVDQSSDFDLTNPGATGDGYPSCVHKDNEGTH</sequence>
<evidence type="ECO:0000256" key="1">
    <source>
        <dbReference type="SAM" id="MobiDB-lite"/>
    </source>
</evidence>
<dbReference type="PANTHER" id="PTHR14095:SF0">
    <property type="entry name" value="MIP22305P"/>
    <property type="match status" value="1"/>
</dbReference>
<dbReference type="Proteomes" id="UP000050640">
    <property type="component" value="Unplaced"/>
</dbReference>
<accession>A0A0R3RWQ1</accession>
<dbReference type="Gene3D" id="1.10.238.10">
    <property type="entry name" value="EF-hand"/>
    <property type="match status" value="1"/>
</dbReference>
<name>A0A0R3RWQ1_9BILA</name>
<evidence type="ECO:0000313" key="2">
    <source>
        <dbReference type="Proteomes" id="UP000050640"/>
    </source>
</evidence>
<proteinExistence type="predicted"/>
<dbReference type="AlphaFoldDB" id="A0A0R3RWQ1"/>
<dbReference type="STRING" id="1147741.A0A0R3RWQ1"/>
<evidence type="ECO:0000313" key="3">
    <source>
        <dbReference type="WBParaSite" id="EEL_0000660201-mRNA-1"/>
    </source>
</evidence>
<dbReference type="GO" id="GO:0019888">
    <property type="term" value="F:protein phosphatase regulator activity"/>
    <property type="evidence" value="ECO:0007669"/>
    <property type="project" value="TreeGrafter"/>
</dbReference>
<dbReference type="GO" id="GO:0000159">
    <property type="term" value="C:protein phosphatase type 2A complex"/>
    <property type="evidence" value="ECO:0007669"/>
    <property type="project" value="TreeGrafter"/>
</dbReference>
<reference evidence="3" key="1">
    <citation type="submission" date="2017-02" db="UniProtKB">
        <authorList>
            <consortium name="WormBaseParasite"/>
        </authorList>
    </citation>
    <scope>IDENTIFICATION</scope>
</reference>
<organism evidence="2 3">
    <name type="scientific">Elaeophora elaphi</name>
    <dbReference type="NCBI Taxonomy" id="1147741"/>
    <lineage>
        <taxon>Eukaryota</taxon>
        <taxon>Metazoa</taxon>
        <taxon>Ecdysozoa</taxon>
        <taxon>Nematoda</taxon>
        <taxon>Chromadorea</taxon>
        <taxon>Rhabditida</taxon>
        <taxon>Spirurina</taxon>
        <taxon>Spiruromorpha</taxon>
        <taxon>Filarioidea</taxon>
        <taxon>Onchocercidae</taxon>
        <taxon>Elaeophora</taxon>
    </lineage>
</organism>
<feature type="region of interest" description="Disordered" evidence="1">
    <location>
        <begin position="486"/>
        <end position="512"/>
    </location>
</feature>
<keyword evidence="2" id="KW-1185">Reference proteome</keyword>